<dbReference type="EMBL" id="JRZE01000001">
    <property type="protein sequence ID" value="KHF45785.1"/>
    <property type="molecule type" value="Genomic_DNA"/>
</dbReference>
<sequence>MGGTDDVGGSALGGVDGTDDGLGSELGGEAAVLSALCGVRRSATTNTLTATAADNTASNSFRIRGPPTALMGTG</sequence>
<accession>A0A837DEZ2</accession>
<dbReference type="AlphaFoldDB" id="A0A837DEZ2"/>
<name>A0A837DEZ2_9PSEU</name>
<evidence type="ECO:0000256" key="1">
    <source>
        <dbReference type="SAM" id="MobiDB-lite"/>
    </source>
</evidence>
<organism evidence="2 3">
    <name type="scientific">Saccharomonospora viridis</name>
    <dbReference type="NCBI Taxonomy" id="1852"/>
    <lineage>
        <taxon>Bacteria</taxon>
        <taxon>Bacillati</taxon>
        <taxon>Actinomycetota</taxon>
        <taxon>Actinomycetes</taxon>
        <taxon>Pseudonocardiales</taxon>
        <taxon>Pseudonocardiaceae</taxon>
        <taxon>Saccharomonospora</taxon>
    </lineage>
</organism>
<dbReference type="Proteomes" id="UP000030848">
    <property type="component" value="Unassembled WGS sequence"/>
</dbReference>
<comment type="caution">
    <text evidence="2">The sequence shown here is derived from an EMBL/GenBank/DDBJ whole genome shotgun (WGS) entry which is preliminary data.</text>
</comment>
<gene>
    <name evidence="2" type="ORF">MINT15_00860</name>
</gene>
<evidence type="ECO:0000313" key="2">
    <source>
        <dbReference type="EMBL" id="KHF45785.1"/>
    </source>
</evidence>
<evidence type="ECO:0000313" key="3">
    <source>
        <dbReference type="Proteomes" id="UP000030848"/>
    </source>
</evidence>
<feature type="compositionally biased region" description="Gly residues" evidence="1">
    <location>
        <begin position="1"/>
        <end position="16"/>
    </location>
</feature>
<protein>
    <submittedName>
        <fullName evidence="2">Uncharacterized protein</fullName>
    </submittedName>
</protein>
<proteinExistence type="predicted"/>
<feature type="region of interest" description="Disordered" evidence="1">
    <location>
        <begin position="1"/>
        <end position="24"/>
    </location>
</feature>
<reference evidence="2 3" key="1">
    <citation type="submission" date="2014-10" db="EMBL/GenBank/DDBJ databases">
        <title>Genome sequence of Micropolyspora internatus JCM3315.</title>
        <authorList>
            <person name="Shin S.-K."/>
            <person name="Yi H."/>
        </authorList>
    </citation>
    <scope>NUCLEOTIDE SEQUENCE [LARGE SCALE GENOMIC DNA]</scope>
    <source>
        <strain evidence="2 3">JCM 3315</strain>
    </source>
</reference>